<evidence type="ECO:0000256" key="7">
    <source>
        <dbReference type="SAM" id="Phobius"/>
    </source>
</evidence>
<keyword evidence="7" id="KW-0472">Membrane</keyword>
<feature type="region of interest" description="Disordered" evidence="6">
    <location>
        <begin position="198"/>
        <end position="227"/>
    </location>
</feature>
<dbReference type="AlphaFoldDB" id="A0A2I0XHM7"/>
<comment type="subcellular location">
    <subcellularLocation>
        <location evidence="1">Golgi apparatus membrane</location>
        <topology evidence="1">Single-pass type II membrane protein</topology>
    </subcellularLocation>
</comment>
<organism evidence="9 10">
    <name type="scientific">Dendrobium catenatum</name>
    <dbReference type="NCBI Taxonomy" id="906689"/>
    <lineage>
        <taxon>Eukaryota</taxon>
        <taxon>Viridiplantae</taxon>
        <taxon>Streptophyta</taxon>
        <taxon>Embryophyta</taxon>
        <taxon>Tracheophyta</taxon>
        <taxon>Spermatophyta</taxon>
        <taxon>Magnoliopsida</taxon>
        <taxon>Liliopsida</taxon>
        <taxon>Asparagales</taxon>
        <taxon>Orchidaceae</taxon>
        <taxon>Epidendroideae</taxon>
        <taxon>Malaxideae</taxon>
        <taxon>Dendrobiinae</taxon>
        <taxon>Dendrobium</taxon>
    </lineage>
</organism>
<reference evidence="9 10" key="2">
    <citation type="journal article" date="2017" name="Nature">
        <title>The Apostasia genome and the evolution of orchids.</title>
        <authorList>
            <person name="Zhang G.Q."/>
            <person name="Liu K.W."/>
            <person name="Li Z."/>
            <person name="Lohaus R."/>
            <person name="Hsiao Y.Y."/>
            <person name="Niu S.C."/>
            <person name="Wang J.Y."/>
            <person name="Lin Y.C."/>
            <person name="Xu Q."/>
            <person name="Chen L.J."/>
            <person name="Yoshida K."/>
            <person name="Fujiwara S."/>
            <person name="Wang Z.W."/>
            <person name="Zhang Y.Q."/>
            <person name="Mitsuda N."/>
            <person name="Wang M."/>
            <person name="Liu G.H."/>
            <person name="Pecoraro L."/>
            <person name="Huang H.X."/>
            <person name="Xiao X.J."/>
            <person name="Lin M."/>
            <person name="Wu X.Y."/>
            <person name="Wu W.L."/>
            <person name="Chen Y.Y."/>
            <person name="Chang S.B."/>
            <person name="Sakamoto S."/>
            <person name="Ohme-Takagi M."/>
            <person name="Yagi M."/>
            <person name="Zeng S.J."/>
            <person name="Shen C.Y."/>
            <person name="Yeh C.M."/>
            <person name="Luo Y.B."/>
            <person name="Tsai W.C."/>
            <person name="Van de Peer Y."/>
            <person name="Liu Z.J."/>
        </authorList>
    </citation>
    <scope>NUCLEOTIDE SEQUENCE [LARGE SCALE GENOMIC DNA]</scope>
    <source>
        <tissue evidence="9">The whole plant</tissue>
    </source>
</reference>
<keyword evidence="3" id="KW-0328">Glycosyltransferase</keyword>
<dbReference type="OrthoDB" id="1924787at2759"/>
<dbReference type="InterPro" id="IPR004263">
    <property type="entry name" value="Exostosin"/>
</dbReference>
<evidence type="ECO:0000256" key="6">
    <source>
        <dbReference type="SAM" id="MobiDB-lite"/>
    </source>
</evidence>
<keyword evidence="9" id="KW-0808">Transferase</keyword>
<comment type="similarity">
    <text evidence="2">Belongs to the glycosyltransferase 47 family.</text>
</comment>
<reference evidence="9 10" key="1">
    <citation type="journal article" date="2016" name="Sci. Rep.">
        <title>The Dendrobium catenatum Lindl. genome sequence provides insights into polysaccharide synthase, floral development and adaptive evolution.</title>
        <authorList>
            <person name="Zhang G.Q."/>
            <person name="Xu Q."/>
            <person name="Bian C."/>
            <person name="Tsai W.C."/>
            <person name="Yeh C.M."/>
            <person name="Liu K.W."/>
            <person name="Yoshida K."/>
            <person name="Zhang L.S."/>
            <person name="Chang S.B."/>
            <person name="Chen F."/>
            <person name="Shi Y."/>
            <person name="Su Y.Y."/>
            <person name="Zhang Y.Q."/>
            <person name="Chen L.J."/>
            <person name="Yin Y."/>
            <person name="Lin M."/>
            <person name="Huang H."/>
            <person name="Deng H."/>
            <person name="Wang Z.W."/>
            <person name="Zhu S.L."/>
            <person name="Zhao X."/>
            <person name="Deng C."/>
            <person name="Niu S.C."/>
            <person name="Huang J."/>
            <person name="Wang M."/>
            <person name="Liu G.H."/>
            <person name="Yang H.J."/>
            <person name="Xiao X.J."/>
            <person name="Hsiao Y.Y."/>
            <person name="Wu W.L."/>
            <person name="Chen Y.Y."/>
            <person name="Mitsuda N."/>
            <person name="Ohme-Takagi M."/>
            <person name="Luo Y.B."/>
            <person name="Van de Peer Y."/>
            <person name="Liu Z.J."/>
        </authorList>
    </citation>
    <scope>NUCLEOTIDE SEQUENCE [LARGE SCALE GENOMIC DNA]</scope>
    <source>
        <tissue evidence="9">The whole plant</tissue>
    </source>
</reference>
<evidence type="ECO:0000259" key="8">
    <source>
        <dbReference type="Pfam" id="PF03016"/>
    </source>
</evidence>
<dbReference type="Proteomes" id="UP000233837">
    <property type="component" value="Unassembled WGS sequence"/>
</dbReference>
<sequence length="653" mass="75212">MEGYIAKSQLLCYVRRRRMVSVMALIVAVVLILQIFTLPSRIAIQPHFPSSKLPASDMGSSQNTDFYSQSLRLGTLPLSSDSHNLIDSIKIFKEPDHGFSIKEMNEKSEQDEDSDGIIDLDEDEEADTEFAVNLEDENMLKTVKDSEDNFFLIEDGMSKENTPLVVEQTGITGNEREDIEGTLSVNSGNDAVFPVPISSSGKVSTLQSKKNKQEPGDGASMSSETLPTILRANESAGNTSRKKKKLEMPPLSVSEMDMLLLKNRASRRSMRPRWSSAIDKQILAAKKEIEKAPPLQNDQLFFAPLFRDISKFRRSYELMEKTLKIYIYQEGKRPIFHQPLLGSIYASEGWFMKLMESNNHYLVKDPRQAHLFYMPFSSRLLQLSLYIRNSHNRTALRKHLKNYVDMIAAKYPFWNRTGGADHFLAACHDWSLYETKNTMDHSIRALCVADLGIGFQLGKDVCLPQTYVRSPKNPLKDLGGRPWNQRPILSFYAGSLHGNLRSVLLKHWENKDPDMKIFSPSTFHAEKNKMNYIQYMKNSKYCICPRGYEANSPRLMESIFFECVPVIIADNYVPPFFEILNWEKFSVIVPEKDVPRLKEILVSIPESEYRELQRGVKKVQQHFLWHHKPVKYDLFHMILHSIWFSRVYNIKPR</sequence>
<keyword evidence="7" id="KW-0812">Transmembrane</keyword>
<evidence type="ECO:0000256" key="5">
    <source>
        <dbReference type="ARBA" id="ARBA00023034"/>
    </source>
</evidence>
<keyword evidence="7" id="KW-1133">Transmembrane helix</keyword>
<evidence type="ECO:0000313" key="10">
    <source>
        <dbReference type="Proteomes" id="UP000233837"/>
    </source>
</evidence>
<dbReference type="Pfam" id="PF03016">
    <property type="entry name" value="Exostosin_GT47"/>
    <property type="match status" value="1"/>
</dbReference>
<dbReference type="STRING" id="906689.A0A2I0XHM7"/>
<keyword evidence="10" id="KW-1185">Reference proteome</keyword>
<dbReference type="GO" id="GO:0016757">
    <property type="term" value="F:glycosyltransferase activity"/>
    <property type="evidence" value="ECO:0007669"/>
    <property type="project" value="UniProtKB-KW"/>
</dbReference>
<keyword evidence="4" id="KW-0735">Signal-anchor</keyword>
<dbReference type="GO" id="GO:0000139">
    <property type="term" value="C:Golgi membrane"/>
    <property type="evidence" value="ECO:0007669"/>
    <property type="project" value="UniProtKB-SubCell"/>
</dbReference>
<proteinExistence type="inferred from homology"/>
<accession>A0A2I0XHM7</accession>
<name>A0A2I0XHM7_9ASPA</name>
<dbReference type="PANTHER" id="PTHR11062">
    <property type="entry name" value="EXOSTOSIN HEPARAN SULFATE GLYCOSYLTRANSFERASE -RELATED"/>
    <property type="match status" value="1"/>
</dbReference>
<feature type="domain" description="Exostosin GT47" evidence="8">
    <location>
        <begin position="320"/>
        <end position="603"/>
    </location>
</feature>
<protein>
    <submittedName>
        <fullName evidence="9">Putative glycosyltransferase</fullName>
    </submittedName>
</protein>
<evidence type="ECO:0000256" key="4">
    <source>
        <dbReference type="ARBA" id="ARBA00022968"/>
    </source>
</evidence>
<dbReference type="PANTHER" id="PTHR11062:SF210">
    <property type="entry name" value="EXOSTOSIN FAMILY PROTEIN"/>
    <property type="match status" value="1"/>
</dbReference>
<keyword evidence="5" id="KW-0333">Golgi apparatus</keyword>
<dbReference type="InterPro" id="IPR040911">
    <property type="entry name" value="Exostosin_GT47"/>
</dbReference>
<feature type="compositionally biased region" description="Polar residues" evidence="6">
    <location>
        <begin position="198"/>
        <end position="208"/>
    </location>
</feature>
<dbReference type="EMBL" id="KZ501875">
    <property type="protein sequence ID" value="PKU87384.1"/>
    <property type="molecule type" value="Genomic_DNA"/>
</dbReference>
<gene>
    <name evidence="9" type="ORF">MA16_Dca008480</name>
</gene>
<evidence type="ECO:0000256" key="3">
    <source>
        <dbReference type="ARBA" id="ARBA00022676"/>
    </source>
</evidence>
<evidence type="ECO:0000256" key="1">
    <source>
        <dbReference type="ARBA" id="ARBA00004323"/>
    </source>
</evidence>
<evidence type="ECO:0000313" key="9">
    <source>
        <dbReference type="EMBL" id="PKU87384.1"/>
    </source>
</evidence>
<evidence type="ECO:0000256" key="2">
    <source>
        <dbReference type="ARBA" id="ARBA00010271"/>
    </source>
</evidence>
<feature type="transmembrane region" description="Helical" evidence="7">
    <location>
        <begin position="20"/>
        <end position="38"/>
    </location>
</feature>